<keyword evidence="1" id="KW-0812">Transmembrane</keyword>
<reference evidence="3" key="1">
    <citation type="journal article" date="2019" name="Int. J. Syst. Evol. Microbiol.">
        <title>The Global Catalogue of Microorganisms (GCM) 10K type strain sequencing project: providing services to taxonomists for standard genome sequencing and annotation.</title>
        <authorList>
            <consortium name="The Broad Institute Genomics Platform"/>
            <consortium name="The Broad Institute Genome Sequencing Center for Infectious Disease"/>
            <person name="Wu L."/>
            <person name="Ma J."/>
        </authorList>
    </citation>
    <scope>NUCLEOTIDE SEQUENCE [LARGE SCALE GENOMIC DNA]</scope>
    <source>
        <strain evidence="3">CGMCC 1.12376</strain>
    </source>
</reference>
<protein>
    <submittedName>
        <fullName evidence="2">Uncharacterized protein</fullName>
    </submittedName>
</protein>
<proteinExistence type="predicted"/>
<keyword evidence="1" id="KW-0472">Membrane</keyword>
<name>A0ABW4HMU1_9BACI</name>
<organism evidence="2 3">
    <name type="scientific">Oceanobacillus luteolus</name>
    <dbReference type="NCBI Taxonomy" id="1274358"/>
    <lineage>
        <taxon>Bacteria</taxon>
        <taxon>Bacillati</taxon>
        <taxon>Bacillota</taxon>
        <taxon>Bacilli</taxon>
        <taxon>Bacillales</taxon>
        <taxon>Bacillaceae</taxon>
        <taxon>Oceanobacillus</taxon>
    </lineage>
</organism>
<keyword evidence="1" id="KW-1133">Transmembrane helix</keyword>
<feature type="transmembrane region" description="Helical" evidence="1">
    <location>
        <begin position="12"/>
        <end position="33"/>
    </location>
</feature>
<keyword evidence="3" id="KW-1185">Reference proteome</keyword>
<gene>
    <name evidence="2" type="ORF">ACFSBH_03310</name>
</gene>
<dbReference type="EMBL" id="JBHUDE010000011">
    <property type="protein sequence ID" value="MFD1606691.1"/>
    <property type="molecule type" value="Genomic_DNA"/>
</dbReference>
<evidence type="ECO:0000256" key="1">
    <source>
        <dbReference type="SAM" id="Phobius"/>
    </source>
</evidence>
<evidence type="ECO:0000313" key="3">
    <source>
        <dbReference type="Proteomes" id="UP001597221"/>
    </source>
</evidence>
<feature type="transmembrane region" description="Helical" evidence="1">
    <location>
        <begin position="39"/>
        <end position="61"/>
    </location>
</feature>
<accession>A0ABW4HMU1</accession>
<comment type="caution">
    <text evidence="2">The sequence shown here is derived from an EMBL/GenBank/DDBJ whole genome shotgun (WGS) entry which is preliminary data.</text>
</comment>
<dbReference type="Proteomes" id="UP001597221">
    <property type="component" value="Unassembled WGS sequence"/>
</dbReference>
<evidence type="ECO:0000313" key="2">
    <source>
        <dbReference type="EMBL" id="MFD1606691.1"/>
    </source>
</evidence>
<sequence>MKPTKRVRGDGGIVVKRYLSGILIGISAVIIIVGNMMDIYWGGIAAWGIAFILLILAAYFTKYIPNEEKKKTKTNQR</sequence>